<sequence>MPMATRQIIEVDNQERPNRISLSSKNFPLPQRHPHIWAHRNQKKKAS</sequence>
<feature type="compositionally biased region" description="Basic residues" evidence="1">
    <location>
        <begin position="32"/>
        <end position="47"/>
    </location>
</feature>
<feature type="region of interest" description="Disordered" evidence="1">
    <location>
        <begin position="1"/>
        <end position="47"/>
    </location>
</feature>
<reference evidence="2" key="1">
    <citation type="submission" date="2018-02" db="EMBL/GenBank/DDBJ databases">
        <title>Rhizophora mucronata_Transcriptome.</title>
        <authorList>
            <person name="Meera S.P."/>
            <person name="Sreeshan A."/>
            <person name="Augustine A."/>
        </authorList>
    </citation>
    <scope>NUCLEOTIDE SEQUENCE</scope>
    <source>
        <tissue evidence="2">Leaf</tissue>
    </source>
</reference>
<protein>
    <submittedName>
        <fullName evidence="2">Uncharacterized protein</fullName>
    </submittedName>
</protein>
<name>A0A2P2PN65_RHIMU</name>
<organism evidence="2">
    <name type="scientific">Rhizophora mucronata</name>
    <name type="common">Asiatic mangrove</name>
    <dbReference type="NCBI Taxonomy" id="61149"/>
    <lineage>
        <taxon>Eukaryota</taxon>
        <taxon>Viridiplantae</taxon>
        <taxon>Streptophyta</taxon>
        <taxon>Embryophyta</taxon>
        <taxon>Tracheophyta</taxon>
        <taxon>Spermatophyta</taxon>
        <taxon>Magnoliopsida</taxon>
        <taxon>eudicotyledons</taxon>
        <taxon>Gunneridae</taxon>
        <taxon>Pentapetalae</taxon>
        <taxon>rosids</taxon>
        <taxon>fabids</taxon>
        <taxon>Malpighiales</taxon>
        <taxon>Rhizophoraceae</taxon>
        <taxon>Rhizophora</taxon>
    </lineage>
</organism>
<proteinExistence type="predicted"/>
<dbReference type="EMBL" id="GGEC01075736">
    <property type="protein sequence ID" value="MBX56220.1"/>
    <property type="molecule type" value="Transcribed_RNA"/>
</dbReference>
<evidence type="ECO:0000256" key="1">
    <source>
        <dbReference type="SAM" id="MobiDB-lite"/>
    </source>
</evidence>
<accession>A0A2P2PN65</accession>
<evidence type="ECO:0000313" key="2">
    <source>
        <dbReference type="EMBL" id="MBX56220.1"/>
    </source>
</evidence>
<dbReference type="AlphaFoldDB" id="A0A2P2PN65"/>